<dbReference type="GO" id="GO:0003796">
    <property type="term" value="F:lysozyme activity"/>
    <property type="evidence" value="ECO:0007669"/>
    <property type="project" value="UniProtKB-EC"/>
</dbReference>
<accession>A0A3Q9J3S7</accession>
<feature type="region of interest" description="Disordered" evidence="1">
    <location>
        <begin position="246"/>
        <end position="270"/>
    </location>
</feature>
<dbReference type="Pfam" id="PF01476">
    <property type="entry name" value="LysM"/>
    <property type="match status" value="3"/>
</dbReference>
<dbReference type="PANTHER" id="PTHR33734:SF22">
    <property type="entry name" value="MEMBRANE-BOUND LYTIC MUREIN TRANSGLYCOSYLASE D"/>
    <property type="match status" value="1"/>
</dbReference>
<reference evidence="4 5" key="1">
    <citation type="submission" date="2018-08" db="EMBL/GenBank/DDBJ databases">
        <title>Microbacterium oxydans strain HG3.</title>
        <authorList>
            <person name="ORTET P."/>
        </authorList>
    </citation>
    <scope>NUCLEOTIDE SEQUENCE [LARGE SCALE GENOMIC DNA]</scope>
    <source>
        <strain evidence="4 5">HG3</strain>
    </source>
</reference>
<evidence type="ECO:0000256" key="1">
    <source>
        <dbReference type="SAM" id="MobiDB-lite"/>
    </source>
</evidence>
<dbReference type="AlphaFoldDB" id="A0A3Q9J3S7"/>
<dbReference type="CDD" id="cd00118">
    <property type="entry name" value="LysM"/>
    <property type="match status" value="3"/>
</dbReference>
<proteinExistence type="predicted"/>
<feature type="chain" id="PRO_5039179813" evidence="2">
    <location>
        <begin position="32"/>
        <end position="404"/>
    </location>
</feature>
<dbReference type="EC" id="3.2.1.17" evidence="4"/>
<dbReference type="SUPFAM" id="SSF54106">
    <property type="entry name" value="LysM domain"/>
    <property type="match status" value="3"/>
</dbReference>
<dbReference type="InterPro" id="IPR018392">
    <property type="entry name" value="LysM"/>
</dbReference>
<dbReference type="SMART" id="SM00257">
    <property type="entry name" value="LysM"/>
    <property type="match status" value="3"/>
</dbReference>
<dbReference type="Gene3D" id="3.10.350.10">
    <property type="entry name" value="LysM domain"/>
    <property type="match status" value="3"/>
</dbReference>
<organism evidence="4 5">
    <name type="scientific">Microbacterium oxydans</name>
    <dbReference type="NCBI Taxonomy" id="82380"/>
    <lineage>
        <taxon>Bacteria</taxon>
        <taxon>Bacillati</taxon>
        <taxon>Actinomycetota</taxon>
        <taxon>Actinomycetes</taxon>
        <taxon>Micrococcales</taxon>
        <taxon>Microbacteriaceae</taxon>
        <taxon>Microbacterium</taxon>
    </lineage>
</organism>
<evidence type="ECO:0000259" key="3">
    <source>
        <dbReference type="PROSITE" id="PS51782"/>
    </source>
</evidence>
<feature type="compositionally biased region" description="Low complexity" evidence="1">
    <location>
        <begin position="258"/>
        <end position="269"/>
    </location>
</feature>
<dbReference type="RefSeq" id="WP_127012062.1">
    <property type="nucleotide sequence ID" value="NZ_CP031422.1"/>
</dbReference>
<dbReference type="GO" id="GO:0008932">
    <property type="term" value="F:lytic endotransglycosylase activity"/>
    <property type="evidence" value="ECO:0007669"/>
    <property type="project" value="TreeGrafter"/>
</dbReference>
<sequence>MTLKTATRRTRHLQIGVPAAVLGALATTLTAAPAGATVHADTTAVERPRLLPARVAPAEAAPSTYRVQPGDTVSAIASRFGLRTVDVLTWNGLSWRSVIHPGQTLTLAPSVAPAAPATPQASAPAAAATHQVVSGDTVYAIARKYGTSVDAVLAANGLTRASVIYPGQNLVISGSVGAPTAAAPIAAAAPTPAPAPASAASHTVVAGDTLFGIAQKYGTTTQALYAANGLGPSSIIYPGQALSLQGTPPTAPAPAPSATPSAASGPQTAVLTAEQASNAALIIRVGREIGVSDRAIAIALATGMVESGLRNLDWGDRDSLGIFQQRPSTGWGTPAQIMDADRSTRVFYGGQSDPNGQVTRGLLDIPGWENMAFTDAAQAVQISAYPERYGQWEAQAYAWLALHG</sequence>
<dbReference type="PANTHER" id="PTHR33734">
    <property type="entry name" value="LYSM DOMAIN-CONTAINING GPI-ANCHORED PROTEIN 2"/>
    <property type="match status" value="1"/>
</dbReference>
<evidence type="ECO:0000313" key="4">
    <source>
        <dbReference type="EMBL" id="AZS40152.1"/>
    </source>
</evidence>
<feature type="signal peptide" evidence="2">
    <location>
        <begin position="1"/>
        <end position="31"/>
    </location>
</feature>
<keyword evidence="4" id="KW-0378">Hydrolase</keyword>
<dbReference type="Proteomes" id="UP000274841">
    <property type="component" value="Chromosome"/>
</dbReference>
<evidence type="ECO:0000313" key="5">
    <source>
        <dbReference type="Proteomes" id="UP000274841"/>
    </source>
</evidence>
<dbReference type="KEGG" id="moy:CVS54_01475"/>
<dbReference type="PROSITE" id="PS51782">
    <property type="entry name" value="LYSM"/>
    <property type="match status" value="3"/>
</dbReference>
<keyword evidence="2" id="KW-0732">Signal</keyword>
<protein>
    <submittedName>
        <fullName evidence="4">Muramidase-2</fullName>
        <ecNumber evidence="4">3.2.1.17</ecNumber>
    </submittedName>
</protein>
<feature type="domain" description="LysM" evidence="3">
    <location>
        <begin position="200"/>
        <end position="244"/>
    </location>
</feature>
<dbReference type="InterPro" id="IPR036779">
    <property type="entry name" value="LysM_dom_sf"/>
</dbReference>
<evidence type="ECO:0000256" key="2">
    <source>
        <dbReference type="SAM" id="SignalP"/>
    </source>
</evidence>
<feature type="domain" description="LysM" evidence="3">
    <location>
        <begin position="128"/>
        <end position="172"/>
    </location>
</feature>
<dbReference type="EMBL" id="CP031422">
    <property type="protein sequence ID" value="AZS40152.1"/>
    <property type="molecule type" value="Genomic_DNA"/>
</dbReference>
<keyword evidence="4" id="KW-0326">Glycosidase</keyword>
<name>A0A3Q9J3S7_9MICO</name>
<gene>
    <name evidence="4" type="ORF">CVS54_01475</name>
</gene>
<feature type="domain" description="LysM" evidence="3">
    <location>
        <begin position="63"/>
        <end position="107"/>
    </location>
</feature>